<evidence type="ECO:0000313" key="2">
    <source>
        <dbReference type="EMBL" id="CAF1945178.1"/>
    </source>
</evidence>
<dbReference type="EMBL" id="LK032386">
    <property type="protein sequence ID" value="CDY36893.1"/>
    <property type="molecule type" value="Genomic_DNA"/>
</dbReference>
<dbReference type="AlphaFoldDB" id="A0A078HJ79"/>
<keyword evidence="4" id="KW-1185">Reference proteome</keyword>
<evidence type="ECO:0000313" key="3">
    <source>
        <dbReference type="EMBL" id="CDY36893.1"/>
    </source>
</evidence>
<reference evidence="3 4" key="1">
    <citation type="journal article" date="2014" name="Science">
        <title>Plant genetics. Early allopolyploid evolution in the post-Neolithic Brassica napus oilseed genome.</title>
        <authorList>
            <person name="Chalhoub B."/>
            <person name="Denoeud F."/>
            <person name="Liu S."/>
            <person name="Parkin I.A."/>
            <person name="Tang H."/>
            <person name="Wang X."/>
            <person name="Chiquet J."/>
            <person name="Belcram H."/>
            <person name="Tong C."/>
            <person name="Samans B."/>
            <person name="Correa M."/>
            <person name="Da Silva C."/>
            <person name="Just J."/>
            <person name="Falentin C."/>
            <person name="Koh C.S."/>
            <person name="Le Clainche I."/>
            <person name="Bernard M."/>
            <person name="Bento P."/>
            <person name="Noel B."/>
            <person name="Labadie K."/>
            <person name="Alberti A."/>
            <person name="Charles M."/>
            <person name="Arnaud D."/>
            <person name="Guo H."/>
            <person name="Daviaud C."/>
            <person name="Alamery S."/>
            <person name="Jabbari K."/>
            <person name="Zhao M."/>
            <person name="Edger P.P."/>
            <person name="Chelaifa H."/>
            <person name="Tack D."/>
            <person name="Lassalle G."/>
            <person name="Mestiri I."/>
            <person name="Schnel N."/>
            <person name="Le Paslier M.C."/>
            <person name="Fan G."/>
            <person name="Renault V."/>
            <person name="Bayer P.E."/>
            <person name="Golicz A.A."/>
            <person name="Manoli S."/>
            <person name="Lee T.H."/>
            <person name="Thi V.H."/>
            <person name="Chalabi S."/>
            <person name="Hu Q."/>
            <person name="Fan C."/>
            <person name="Tollenaere R."/>
            <person name="Lu Y."/>
            <person name="Battail C."/>
            <person name="Shen J."/>
            <person name="Sidebottom C.H."/>
            <person name="Wang X."/>
            <person name="Canaguier A."/>
            <person name="Chauveau A."/>
            <person name="Berard A."/>
            <person name="Deniot G."/>
            <person name="Guan M."/>
            <person name="Liu Z."/>
            <person name="Sun F."/>
            <person name="Lim Y.P."/>
            <person name="Lyons E."/>
            <person name="Town C.D."/>
            <person name="Bancroft I."/>
            <person name="Wang X."/>
            <person name="Meng J."/>
            <person name="Ma J."/>
            <person name="Pires J.C."/>
            <person name="King G.J."/>
            <person name="Brunel D."/>
            <person name="Delourme R."/>
            <person name="Renard M."/>
            <person name="Aury J.M."/>
            <person name="Adams K.L."/>
            <person name="Batley J."/>
            <person name="Snowdon R.J."/>
            <person name="Tost J."/>
            <person name="Edwards D."/>
            <person name="Zhou Y."/>
            <person name="Hua W."/>
            <person name="Sharpe A.G."/>
            <person name="Paterson A.H."/>
            <person name="Guan C."/>
            <person name="Wincker P."/>
        </authorList>
    </citation>
    <scope>NUCLEOTIDE SEQUENCE [LARGE SCALE GENOMIC DNA]</scope>
    <source>
        <strain evidence="4">cv. Darmor-bzh</strain>
    </source>
</reference>
<proteinExistence type="predicted"/>
<sequence length="78" mass="8622">MKAFVILMLVICAAVIVEQSEAEEMPVNGVDVVDAYRFANCAGKNPPPECIPADRIIPVPDKEDRRGCKKKYRCRGGE</sequence>
<dbReference type="Proteomes" id="UP001295469">
    <property type="component" value="Chromosome C07"/>
</dbReference>
<reference evidence="2" key="3">
    <citation type="submission" date="2021-01" db="EMBL/GenBank/DDBJ databases">
        <authorList>
            <consortium name="Genoscope - CEA"/>
            <person name="William W."/>
        </authorList>
    </citation>
    <scope>NUCLEOTIDE SEQUENCE</scope>
</reference>
<gene>
    <name evidence="3" type="primary">BnaC07g01070D</name>
    <name evidence="2" type="ORF">DARMORV10_C07P01380.1</name>
    <name evidence="3" type="ORF">GSBRNA2T00063012001</name>
</gene>
<accession>A0A078HJ79</accession>
<keyword evidence="1" id="KW-0732">Signal</keyword>
<dbReference type="PaxDb" id="3708-A0A078HJ79"/>
<organism evidence="3 4">
    <name type="scientific">Brassica napus</name>
    <name type="common">Rape</name>
    <dbReference type="NCBI Taxonomy" id="3708"/>
    <lineage>
        <taxon>Eukaryota</taxon>
        <taxon>Viridiplantae</taxon>
        <taxon>Streptophyta</taxon>
        <taxon>Embryophyta</taxon>
        <taxon>Tracheophyta</taxon>
        <taxon>Spermatophyta</taxon>
        <taxon>Magnoliopsida</taxon>
        <taxon>eudicotyledons</taxon>
        <taxon>Gunneridae</taxon>
        <taxon>Pentapetalae</taxon>
        <taxon>rosids</taxon>
        <taxon>malvids</taxon>
        <taxon>Brassicales</taxon>
        <taxon>Brassicaceae</taxon>
        <taxon>Brassiceae</taxon>
        <taxon>Brassica</taxon>
    </lineage>
</organism>
<dbReference type="Proteomes" id="UP000028999">
    <property type="component" value="Unassembled WGS sequence"/>
</dbReference>
<evidence type="ECO:0000256" key="1">
    <source>
        <dbReference type="SAM" id="SignalP"/>
    </source>
</evidence>
<protein>
    <submittedName>
        <fullName evidence="2">(rape) hypothetical protein</fullName>
    </submittedName>
    <submittedName>
        <fullName evidence="3">BnaC07g01070D protein</fullName>
    </submittedName>
</protein>
<name>A0A078HJ79_BRANA</name>
<evidence type="ECO:0000313" key="4">
    <source>
        <dbReference type="Proteomes" id="UP000028999"/>
    </source>
</evidence>
<reference evidence="3" key="2">
    <citation type="submission" date="2014-06" db="EMBL/GenBank/DDBJ databases">
        <authorList>
            <person name="Genoscope - CEA"/>
        </authorList>
    </citation>
    <scope>NUCLEOTIDE SEQUENCE</scope>
</reference>
<dbReference type="Gramene" id="CDY36893">
    <property type="protein sequence ID" value="CDY36893"/>
    <property type="gene ID" value="GSBRNA2T00063012001"/>
</dbReference>
<feature type="signal peptide" evidence="1">
    <location>
        <begin position="1"/>
        <end position="22"/>
    </location>
</feature>
<feature type="chain" id="PRO_5040665628" evidence="1">
    <location>
        <begin position="23"/>
        <end position="78"/>
    </location>
</feature>
<dbReference type="EMBL" id="HG994371">
    <property type="protein sequence ID" value="CAF1945178.1"/>
    <property type="molecule type" value="Genomic_DNA"/>
</dbReference>